<feature type="domain" description="Helix-hairpin-helix DNA-binding motif class 1" evidence="1">
    <location>
        <begin position="81"/>
        <end position="100"/>
    </location>
</feature>
<evidence type="ECO:0000313" key="3">
    <source>
        <dbReference type="Proteomes" id="UP000702544"/>
    </source>
</evidence>
<dbReference type="InterPro" id="IPR004509">
    <property type="entry name" value="Competence_ComEA_HhH"/>
</dbReference>
<dbReference type="SUPFAM" id="SSF47781">
    <property type="entry name" value="RuvA domain 2-like"/>
    <property type="match status" value="2"/>
</dbReference>
<dbReference type="GO" id="GO:0003677">
    <property type="term" value="F:DNA binding"/>
    <property type="evidence" value="ECO:0007669"/>
    <property type="project" value="InterPro"/>
</dbReference>
<gene>
    <name evidence="2" type="ORF">GWO12_01505</name>
</gene>
<dbReference type="InterPro" id="IPR051675">
    <property type="entry name" value="Endo/Exo/Phosphatase_dom_1"/>
</dbReference>
<dbReference type="GO" id="GO:0015628">
    <property type="term" value="P:protein secretion by the type II secretion system"/>
    <property type="evidence" value="ECO:0007669"/>
    <property type="project" value="TreeGrafter"/>
</dbReference>
<dbReference type="InterPro" id="IPR003583">
    <property type="entry name" value="Hlx-hairpin-Hlx_DNA-bd_motif"/>
</dbReference>
<dbReference type="Pfam" id="PF12836">
    <property type="entry name" value="HHH_3"/>
    <property type="match status" value="2"/>
</dbReference>
<sequence length="221" mass="23346">MTLSEGEARALLAAALLVLLAAVGRIWLRGPTAEMRATGIDPAGPGDSALAVAESAYALTQRRLEPLATGERIDPNRADEAELDRLPGVGPALARAILASRRRDGPFRDLADLERVAGLGSTTIRRLAPHLALPASAGPARTAHQGRVLPAERRSGAPLDLNRASAADLESLPGIGPVRARAIVRWREARGPFRNFEDLLEVPGIGPATVARLRSLSVVRP</sequence>
<accession>A0AAE4Z6T1</accession>
<evidence type="ECO:0000313" key="2">
    <source>
        <dbReference type="EMBL" id="NIR73782.1"/>
    </source>
</evidence>
<dbReference type="NCBIfam" id="TIGR00426">
    <property type="entry name" value="competence protein ComEA helix-hairpin-helix repeat region"/>
    <property type="match status" value="1"/>
</dbReference>
<protein>
    <recommendedName>
        <fullName evidence="1">Helix-hairpin-helix DNA-binding motif class 1 domain-containing protein</fullName>
    </recommendedName>
</protein>
<dbReference type="InterPro" id="IPR010994">
    <property type="entry name" value="RuvA_2-like"/>
</dbReference>
<dbReference type="PANTHER" id="PTHR21180:SF32">
    <property type="entry name" value="ENDONUCLEASE_EXONUCLEASE_PHOSPHATASE FAMILY DOMAIN-CONTAINING PROTEIN 1"/>
    <property type="match status" value="1"/>
</dbReference>
<reference evidence="2 3" key="1">
    <citation type="submission" date="2020-01" db="EMBL/GenBank/DDBJ databases">
        <title>Genomes assembled from Gulf of Kutch pelagic sediment metagenomes.</title>
        <authorList>
            <person name="Chandrashekar M."/>
            <person name="Mahajan M.S."/>
            <person name="Dave K.J."/>
            <person name="Vatsa P."/>
            <person name="Nathani N.M."/>
        </authorList>
    </citation>
    <scope>NUCLEOTIDE SEQUENCE [LARGE SCALE GENOMIC DNA]</scope>
    <source>
        <strain evidence="2">KS3-K002</strain>
    </source>
</reference>
<dbReference type="AlphaFoldDB" id="A0AAE4Z6T1"/>
<evidence type="ECO:0000259" key="1">
    <source>
        <dbReference type="SMART" id="SM00278"/>
    </source>
</evidence>
<feature type="domain" description="Helix-hairpin-helix DNA-binding motif class 1" evidence="1">
    <location>
        <begin position="167"/>
        <end position="186"/>
    </location>
</feature>
<feature type="domain" description="Helix-hairpin-helix DNA-binding motif class 1" evidence="1">
    <location>
        <begin position="111"/>
        <end position="130"/>
    </location>
</feature>
<feature type="domain" description="Helix-hairpin-helix DNA-binding motif class 1" evidence="1">
    <location>
        <begin position="197"/>
        <end position="216"/>
    </location>
</feature>
<proteinExistence type="predicted"/>
<dbReference type="Proteomes" id="UP000702544">
    <property type="component" value="Unassembled WGS sequence"/>
</dbReference>
<dbReference type="Gene3D" id="1.10.150.320">
    <property type="entry name" value="Photosystem II 12 kDa extrinsic protein"/>
    <property type="match status" value="2"/>
</dbReference>
<comment type="caution">
    <text evidence="2">The sequence shown here is derived from an EMBL/GenBank/DDBJ whole genome shotgun (WGS) entry which is preliminary data.</text>
</comment>
<dbReference type="GO" id="GO:0015627">
    <property type="term" value="C:type II protein secretion system complex"/>
    <property type="evidence" value="ECO:0007669"/>
    <property type="project" value="TreeGrafter"/>
</dbReference>
<organism evidence="2 3">
    <name type="scientific">Candidatus Kutchimonas denitrificans</name>
    <dbReference type="NCBI Taxonomy" id="3056748"/>
    <lineage>
        <taxon>Bacteria</taxon>
        <taxon>Pseudomonadati</taxon>
        <taxon>Gemmatimonadota</taxon>
        <taxon>Gemmatimonadia</taxon>
        <taxon>Candidatus Palauibacterales</taxon>
        <taxon>Candidatus Palauibacteraceae</taxon>
        <taxon>Candidatus Kutchimonas</taxon>
    </lineage>
</organism>
<dbReference type="SMART" id="SM00278">
    <property type="entry name" value="HhH1"/>
    <property type="match status" value="4"/>
</dbReference>
<dbReference type="PANTHER" id="PTHR21180">
    <property type="entry name" value="ENDONUCLEASE/EXONUCLEASE/PHOSPHATASE FAMILY DOMAIN-CONTAINING PROTEIN 1"/>
    <property type="match status" value="1"/>
</dbReference>
<name>A0AAE4Z6T1_9BACT</name>
<dbReference type="EMBL" id="JAACAK010000012">
    <property type="protein sequence ID" value="NIR73782.1"/>
    <property type="molecule type" value="Genomic_DNA"/>
</dbReference>
<dbReference type="GO" id="GO:0006281">
    <property type="term" value="P:DNA repair"/>
    <property type="evidence" value="ECO:0007669"/>
    <property type="project" value="InterPro"/>
</dbReference>